<proteinExistence type="predicted"/>
<evidence type="ECO:0000313" key="3">
    <source>
        <dbReference type="Proteomes" id="UP000612585"/>
    </source>
</evidence>
<evidence type="ECO:0000256" key="1">
    <source>
        <dbReference type="SAM" id="MobiDB-lite"/>
    </source>
</evidence>
<evidence type="ECO:0000313" key="2">
    <source>
        <dbReference type="EMBL" id="GIJ61936.1"/>
    </source>
</evidence>
<accession>A0A8J3ZDI2</accession>
<reference evidence="2" key="1">
    <citation type="submission" date="2021-01" db="EMBL/GenBank/DDBJ databases">
        <title>Whole genome shotgun sequence of Virgisporangium aurantiacum NBRC 16421.</title>
        <authorList>
            <person name="Komaki H."/>
            <person name="Tamura T."/>
        </authorList>
    </citation>
    <scope>NUCLEOTIDE SEQUENCE</scope>
    <source>
        <strain evidence="2">NBRC 16421</strain>
    </source>
</reference>
<feature type="region of interest" description="Disordered" evidence="1">
    <location>
        <begin position="282"/>
        <end position="348"/>
    </location>
</feature>
<name>A0A8J3ZDI2_9ACTN</name>
<sequence>MSESHWAGKSVPQMWASAQAADTQTAWQQVNAWRRTHDLLLHHAGRLKACADELAYAWPPGRSPAAQAFVAYITELRTAIENASADAATNYTAIAGVLTSLSSAKADMAQLMQAWDSYENSPTAEKARRSSAGSPDSPDALNAQARARMSKNDQEVLESSRRFVDLAPTRERGTGEQETWNPSSQGGIGSGSASTAQLGASSSTSWVAAQSVSSLDAIDDQVGLAGGSVASKLPGSVGPATSGVASGLSPAPEVGIPNPGLGAVGGGLVARAQSVGEAGRLARPSGLHAGSPGVVGGASPTAPVAIGSGRGQGKVNPIGGVIEPGRPMSSASALPLTGRAGAASESHRESTAALTLQWDVLQGVSPVIEPSPETPFELGPGVIGIDR</sequence>
<dbReference type="Proteomes" id="UP000612585">
    <property type="component" value="Unassembled WGS sequence"/>
</dbReference>
<feature type="compositionally biased region" description="Basic and acidic residues" evidence="1">
    <location>
        <begin position="150"/>
        <end position="175"/>
    </location>
</feature>
<gene>
    <name evidence="2" type="ORF">Vau01_094520</name>
</gene>
<dbReference type="AlphaFoldDB" id="A0A8J3ZDI2"/>
<organism evidence="2 3">
    <name type="scientific">Virgisporangium aurantiacum</name>
    <dbReference type="NCBI Taxonomy" id="175570"/>
    <lineage>
        <taxon>Bacteria</taxon>
        <taxon>Bacillati</taxon>
        <taxon>Actinomycetota</taxon>
        <taxon>Actinomycetes</taxon>
        <taxon>Micromonosporales</taxon>
        <taxon>Micromonosporaceae</taxon>
        <taxon>Virgisporangium</taxon>
    </lineage>
</organism>
<keyword evidence="3" id="KW-1185">Reference proteome</keyword>
<comment type="caution">
    <text evidence="2">The sequence shown here is derived from an EMBL/GenBank/DDBJ whole genome shotgun (WGS) entry which is preliminary data.</text>
</comment>
<protein>
    <recommendedName>
        <fullName evidence="4">PPE family domain-containing protein</fullName>
    </recommendedName>
</protein>
<feature type="region of interest" description="Disordered" evidence="1">
    <location>
        <begin position="120"/>
        <end position="197"/>
    </location>
</feature>
<dbReference type="EMBL" id="BOPG01000072">
    <property type="protein sequence ID" value="GIJ61936.1"/>
    <property type="molecule type" value="Genomic_DNA"/>
</dbReference>
<evidence type="ECO:0008006" key="4">
    <source>
        <dbReference type="Google" id="ProtNLM"/>
    </source>
</evidence>